<keyword evidence="1" id="KW-0285">Flavoprotein</keyword>
<dbReference type="AlphaFoldDB" id="A0A643G0Q6"/>
<dbReference type="Gene3D" id="3.20.20.30">
    <property type="entry name" value="Luciferase-like domain"/>
    <property type="match status" value="1"/>
</dbReference>
<evidence type="ECO:0000256" key="4">
    <source>
        <dbReference type="ARBA" id="ARBA00023033"/>
    </source>
</evidence>
<dbReference type="Proteomes" id="UP000397656">
    <property type="component" value="Plasmid pRK1-1"/>
</dbReference>
<feature type="domain" description="Luciferase-like" evidence="5">
    <location>
        <begin position="27"/>
        <end position="239"/>
    </location>
</feature>
<dbReference type="InterPro" id="IPR051260">
    <property type="entry name" value="Diverse_substr_monoxygenases"/>
</dbReference>
<accession>A0A643G0Q6</accession>
<geneLocation type="plasmid" evidence="6 7">
    <name>pRK1-1</name>
</geneLocation>
<evidence type="ECO:0000313" key="6">
    <source>
        <dbReference type="EMBL" id="QOT81847.1"/>
    </source>
</evidence>
<dbReference type="InterPro" id="IPR036661">
    <property type="entry name" value="Luciferase-like_sf"/>
</dbReference>
<keyword evidence="4" id="KW-0503">Monooxygenase</keyword>
<proteinExistence type="predicted"/>
<dbReference type="NCBIfam" id="TIGR03571">
    <property type="entry name" value="lucif_BA3436"/>
    <property type="match status" value="1"/>
</dbReference>
<dbReference type="Pfam" id="PF00296">
    <property type="entry name" value="Bac_luciferase"/>
    <property type="match status" value="1"/>
</dbReference>
<gene>
    <name evidence="6" type="ORF">F7R26_036390</name>
</gene>
<protein>
    <submittedName>
        <fullName evidence="6">TIGR03571 family LLM class oxidoreductase</fullName>
        <ecNumber evidence="6">1.-.-.-</ecNumber>
    </submittedName>
</protein>
<reference evidence="6 7" key="1">
    <citation type="submission" date="2020-10" db="EMBL/GenBank/DDBJ databases">
        <title>Complete genome sequence of Cupriavidus basilensis CCUG 49340T.</title>
        <authorList>
            <person name="Salva-Serra F."/>
            <person name="Donoso R.A."/>
            <person name="Cho K.H."/>
            <person name="Yoo J.A."/>
            <person name="Lee K."/>
            <person name="Yoon S.-H."/>
            <person name="Perez-Pantoja D."/>
            <person name="Moore E.R.B."/>
        </authorList>
    </citation>
    <scope>NUCLEOTIDE SEQUENCE [LARGE SCALE GENOMIC DNA]</scope>
    <source>
        <strain evidence="7">CCUG 49340</strain>
        <plasmid evidence="6 7">pRK1-1</plasmid>
    </source>
</reference>
<evidence type="ECO:0000256" key="2">
    <source>
        <dbReference type="ARBA" id="ARBA00022643"/>
    </source>
</evidence>
<dbReference type="InterPro" id="IPR020020">
    <property type="entry name" value="Luciferase-type_oxidoreductase"/>
</dbReference>
<dbReference type="PANTHER" id="PTHR30011">
    <property type="entry name" value="ALKANESULFONATE MONOOXYGENASE-RELATED"/>
    <property type="match status" value="1"/>
</dbReference>
<keyword evidence="2" id="KW-0288">FMN</keyword>
<keyword evidence="6" id="KW-0614">Plasmid</keyword>
<evidence type="ECO:0000313" key="7">
    <source>
        <dbReference type="Proteomes" id="UP000397656"/>
    </source>
</evidence>
<dbReference type="GO" id="GO:0016705">
    <property type="term" value="F:oxidoreductase activity, acting on paired donors, with incorporation or reduction of molecular oxygen"/>
    <property type="evidence" value="ECO:0007669"/>
    <property type="project" value="InterPro"/>
</dbReference>
<dbReference type="SUPFAM" id="SSF51679">
    <property type="entry name" value="Bacterial luciferase-like"/>
    <property type="match status" value="1"/>
</dbReference>
<evidence type="ECO:0000259" key="5">
    <source>
        <dbReference type="Pfam" id="PF00296"/>
    </source>
</evidence>
<dbReference type="RefSeq" id="WP_058697573.1">
    <property type="nucleotide sequence ID" value="NZ_CP062805.1"/>
</dbReference>
<evidence type="ECO:0000256" key="1">
    <source>
        <dbReference type="ARBA" id="ARBA00022630"/>
    </source>
</evidence>
<dbReference type="EC" id="1.-.-.-" evidence="6"/>
<name>A0A643G0Q6_9BURK</name>
<dbReference type="GeneID" id="98406455"/>
<dbReference type="PANTHER" id="PTHR30011:SF16">
    <property type="entry name" value="C2H2 FINGER DOMAIN TRANSCRIPTION FACTOR (EUROFUNG)-RELATED"/>
    <property type="match status" value="1"/>
</dbReference>
<keyword evidence="3 6" id="KW-0560">Oxidoreductase</keyword>
<dbReference type="EMBL" id="CP062805">
    <property type="protein sequence ID" value="QOT81847.1"/>
    <property type="molecule type" value="Genomic_DNA"/>
</dbReference>
<organism evidence="6 7">
    <name type="scientific">Cupriavidus basilensis</name>
    <dbReference type="NCBI Taxonomy" id="68895"/>
    <lineage>
        <taxon>Bacteria</taxon>
        <taxon>Pseudomonadati</taxon>
        <taxon>Pseudomonadota</taxon>
        <taxon>Betaproteobacteria</taxon>
        <taxon>Burkholderiales</taxon>
        <taxon>Burkholderiaceae</taxon>
        <taxon>Cupriavidus</taxon>
    </lineage>
</organism>
<evidence type="ECO:0000256" key="3">
    <source>
        <dbReference type="ARBA" id="ARBA00023002"/>
    </source>
</evidence>
<dbReference type="InterPro" id="IPR011251">
    <property type="entry name" value="Luciferase-like_dom"/>
</dbReference>
<dbReference type="GO" id="GO:0004497">
    <property type="term" value="F:monooxygenase activity"/>
    <property type="evidence" value="ECO:0007669"/>
    <property type="project" value="UniProtKB-KW"/>
</dbReference>
<sequence>MDLLNHAYERTLAAGQLTVGLMTPLGRKPGEMADIESELRLAARADALQFAALWARDVPLMIPQGSTMEAAALDDPFVWLSFLAGVTRSIALGTAAAVLPLRHPIHLAKSALSLDRLSQGRFILGLGSGDREAEFAAFGLDPEQRAEAFRTRWAIVRAALSPSQADRAALLSATDGYDLAVPPAARVPMMAVGSARQTLQWIAAHADAWATYHREEVRQQGRIGLWQSALRERSPGMPKPFVQSIHLDLVDDPSTEAVPIELGLRTGRWALIDYLKRLEANGVAHAMLHLAPGPRPLLGVVEELGMAVLPALRQ</sequence>